<dbReference type="AlphaFoldDB" id="A0A482VK93"/>
<dbReference type="Proteomes" id="UP000292052">
    <property type="component" value="Unassembled WGS sequence"/>
</dbReference>
<evidence type="ECO:0000313" key="1">
    <source>
        <dbReference type="EMBL" id="RZC33341.1"/>
    </source>
</evidence>
<dbReference type="OrthoDB" id="9979538at2759"/>
<organism evidence="1 2">
    <name type="scientific">Asbolus verrucosus</name>
    <name type="common">Desert ironclad beetle</name>
    <dbReference type="NCBI Taxonomy" id="1661398"/>
    <lineage>
        <taxon>Eukaryota</taxon>
        <taxon>Metazoa</taxon>
        <taxon>Ecdysozoa</taxon>
        <taxon>Arthropoda</taxon>
        <taxon>Hexapoda</taxon>
        <taxon>Insecta</taxon>
        <taxon>Pterygota</taxon>
        <taxon>Neoptera</taxon>
        <taxon>Endopterygota</taxon>
        <taxon>Coleoptera</taxon>
        <taxon>Polyphaga</taxon>
        <taxon>Cucujiformia</taxon>
        <taxon>Tenebrionidae</taxon>
        <taxon>Pimeliinae</taxon>
        <taxon>Asbolus</taxon>
    </lineage>
</organism>
<comment type="caution">
    <text evidence="1">The sequence shown here is derived from an EMBL/GenBank/DDBJ whole genome shotgun (WGS) entry which is preliminary data.</text>
</comment>
<reference evidence="1 2" key="1">
    <citation type="submission" date="2017-03" db="EMBL/GenBank/DDBJ databases">
        <title>Genome of the blue death feigning beetle - Asbolus verrucosus.</title>
        <authorList>
            <person name="Rider S.D."/>
        </authorList>
    </citation>
    <scope>NUCLEOTIDE SEQUENCE [LARGE SCALE GENOMIC DNA]</scope>
    <source>
        <strain evidence="1">Butters</strain>
        <tissue evidence="1">Head and leg muscle</tissue>
    </source>
</reference>
<keyword evidence="2" id="KW-1185">Reference proteome</keyword>
<feature type="non-terminal residue" evidence="1">
    <location>
        <position position="96"/>
    </location>
</feature>
<protein>
    <recommendedName>
        <fullName evidence="3">HTH 24 domain containing protein</fullName>
    </recommendedName>
</protein>
<gene>
    <name evidence="1" type="ORF">BDFB_015019</name>
</gene>
<dbReference type="EMBL" id="QDEB01089790">
    <property type="protein sequence ID" value="RZC33341.1"/>
    <property type="molecule type" value="Genomic_DNA"/>
</dbReference>
<proteinExistence type="predicted"/>
<name>A0A482VK93_ASBVE</name>
<evidence type="ECO:0008006" key="3">
    <source>
        <dbReference type="Google" id="ProtNLM"/>
    </source>
</evidence>
<sequence>MGEKLKESGSILFLSRDTGSVGRKEGTGLTTKRTLELTENVRQIKDDAPRTALRVLSQLTGVSVGTCQKMVKKDLHLFPYRLTCVQEFFEVDYPRR</sequence>
<accession>A0A482VK93</accession>
<evidence type="ECO:0000313" key="2">
    <source>
        <dbReference type="Proteomes" id="UP000292052"/>
    </source>
</evidence>